<proteinExistence type="predicted"/>
<evidence type="ECO:0000256" key="1">
    <source>
        <dbReference type="SAM" id="SignalP"/>
    </source>
</evidence>
<name>A0AAV0V261_HYABA</name>
<evidence type="ECO:0008006" key="4">
    <source>
        <dbReference type="Google" id="ProtNLM"/>
    </source>
</evidence>
<dbReference type="InterPro" id="IPR002200">
    <property type="entry name" value="Elicitin"/>
</dbReference>
<dbReference type="AlphaFoldDB" id="A0AAV0V261"/>
<evidence type="ECO:0000313" key="3">
    <source>
        <dbReference type="Proteomes" id="UP001162031"/>
    </source>
</evidence>
<gene>
    <name evidence="2" type="ORF">HBR001_LOCUS8780</name>
</gene>
<keyword evidence="3" id="KW-1185">Reference proteome</keyword>
<organism evidence="2 3">
    <name type="scientific">Hyaloperonospora brassicae</name>
    <name type="common">Brassica downy mildew</name>
    <name type="synonym">Peronospora brassicae</name>
    <dbReference type="NCBI Taxonomy" id="162125"/>
    <lineage>
        <taxon>Eukaryota</taxon>
        <taxon>Sar</taxon>
        <taxon>Stramenopiles</taxon>
        <taxon>Oomycota</taxon>
        <taxon>Peronosporomycetes</taxon>
        <taxon>Peronosporales</taxon>
        <taxon>Peronosporaceae</taxon>
        <taxon>Hyaloperonospora</taxon>
    </lineage>
</organism>
<feature type="signal peptide" evidence="1">
    <location>
        <begin position="1"/>
        <end position="20"/>
    </location>
</feature>
<feature type="chain" id="PRO_5043426720" description="Elicitin-like protein" evidence="1">
    <location>
        <begin position="21"/>
        <end position="168"/>
    </location>
</feature>
<dbReference type="GO" id="GO:0005576">
    <property type="term" value="C:extracellular region"/>
    <property type="evidence" value="ECO:0007669"/>
    <property type="project" value="InterPro"/>
</dbReference>
<evidence type="ECO:0000313" key="2">
    <source>
        <dbReference type="EMBL" id="CAI5742035.1"/>
    </source>
</evidence>
<dbReference type="SMART" id="SM01187">
    <property type="entry name" value="Elicitin"/>
    <property type="match status" value="1"/>
</dbReference>
<reference evidence="2" key="1">
    <citation type="submission" date="2022-12" db="EMBL/GenBank/DDBJ databases">
        <authorList>
            <person name="Webb A."/>
        </authorList>
    </citation>
    <scope>NUCLEOTIDE SEQUENCE</scope>
    <source>
        <strain evidence="2">Hp1</strain>
    </source>
</reference>
<comment type="caution">
    <text evidence="2">The sequence shown here is derived from an EMBL/GenBank/DDBJ whole genome shotgun (WGS) entry which is preliminary data.</text>
</comment>
<accession>A0AAV0V261</accession>
<protein>
    <recommendedName>
        <fullName evidence="4">Elicitin-like protein</fullName>
    </recommendedName>
</protein>
<sequence>MKTSALVLALAGASAPFVAAEDCTADDLKAIASAYSTALDGSCPDLAKMTEGTEYCKSTDCLQFLSDMIEKLPDCSTSGVNVQKSVQAAVTICETGSADTSGIITNSTSNSTSGLKDSAASSSAASKTSDNATGDTSASASATSSATLSSLAVAISSASVAVILFAVL</sequence>
<dbReference type="EMBL" id="CANTFL010001462">
    <property type="protein sequence ID" value="CAI5742035.1"/>
    <property type="molecule type" value="Genomic_DNA"/>
</dbReference>
<keyword evidence="1" id="KW-0732">Signal</keyword>
<dbReference type="Proteomes" id="UP001162031">
    <property type="component" value="Unassembled WGS sequence"/>
</dbReference>